<evidence type="ECO:0000256" key="1">
    <source>
        <dbReference type="ARBA" id="ARBA00006625"/>
    </source>
</evidence>
<keyword evidence="2 5" id="KW-0378">Hydrolase</keyword>
<dbReference type="InterPro" id="IPR029132">
    <property type="entry name" value="CBAH/NAAA_C"/>
</dbReference>
<keyword evidence="3" id="KW-0732">Signal</keyword>
<dbReference type="SUPFAM" id="SSF56235">
    <property type="entry name" value="N-terminal nucleophile aminohydrolases (Ntn hydrolases)"/>
    <property type="match status" value="1"/>
</dbReference>
<evidence type="ECO:0000259" key="4">
    <source>
        <dbReference type="Pfam" id="PF02275"/>
    </source>
</evidence>
<dbReference type="RefSeq" id="WP_193193417.1">
    <property type="nucleotide sequence ID" value="NZ_JACZFR010000046.1"/>
</dbReference>
<evidence type="ECO:0000256" key="3">
    <source>
        <dbReference type="SAM" id="SignalP"/>
    </source>
</evidence>
<comment type="similarity">
    <text evidence="1">Belongs to the peptidase C59 family.</text>
</comment>
<evidence type="ECO:0000313" key="5">
    <source>
        <dbReference type="EMBL" id="MFC6635278.1"/>
    </source>
</evidence>
<dbReference type="Pfam" id="PF02275">
    <property type="entry name" value="CBAH"/>
    <property type="match status" value="1"/>
</dbReference>
<dbReference type="Gene3D" id="3.60.60.10">
    <property type="entry name" value="Penicillin V Acylase, Chain A"/>
    <property type="match status" value="1"/>
</dbReference>
<feature type="chain" id="PRO_5047265303" evidence="3">
    <location>
        <begin position="23"/>
        <end position="370"/>
    </location>
</feature>
<feature type="domain" description="Choloylglycine hydrolase/NAAA C-terminal" evidence="4">
    <location>
        <begin position="23"/>
        <end position="342"/>
    </location>
</feature>
<gene>
    <name evidence="5" type="ORF">ACFQBM_18515</name>
</gene>
<dbReference type="EMBL" id="JBHSVR010000001">
    <property type="protein sequence ID" value="MFC6635278.1"/>
    <property type="molecule type" value="Genomic_DNA"/>
</dbReference>
<dbReference type="CDD" id="cd00542">
    <property type="entry name" value="Ntn_PVA"/>
    <property type="match status" value="1"/>
</dbReference>
<dbReference type="PANTHER" id="PTHR35527">
    <property type="entry name" value="CHOLOYLGLYCINE HYDROLASE"/>
    <property type="match status" value="1"/>
</dbReference>
<dbReference type="PANTHER" id="PTHR35527:SF2">
    <property type="entry name" value="HYDROLASE"/>
    <property type="match status" value="1"/>
</dbReference>
<accession>A0ABW1YTP7</accession>
<organism evidence="5 6">
    <name type="scientific">Microbulbifer taiwanensis</name>
    <dbReference type="NCBI Taxonomy" id="986746"/>
    <lineage>
        <taxon>Bacteria</taxon>
        <taxon>Pseudomonadati</taxon>
        <taxon>Pseudomonadota</taxon>
        <taxon>Gammaproteobacteria</taxon>
        <taxon>Cellvibrionales</taxon>
        <taxon>Microbulbiferaceae</taxon>
        <taxon>Microbulbifer</taxon>
    </lineage>
</organism>
<evidence type="ECO:0000256" key="2">
    <source>
        <dbReference type="ARBA" id="ARBA00022801"/>
    </source>
</evidence>
<dbReference type="GO" id="GO:0016787">
    <property type="term" value="F:hydrolase activity"/>
    <property type="evidence" value="ECO:0007669"/>
    <property type="project" value="UniProtKB-KW"/>
</dbReference>
<comment type="caution">
    <text evidence="5">The sequence shown here is derived from an EMBL/GenBank/DDBJ whole genome shotgun (WGS) entry which is preliminary data.</text>
</comment>
<sequence>MAKQFVSALLAGLLCGLSVCHACTTITLQGADGTAVIGRTMEWAEFDLQPQLVIVPRGYTMGVVDRMPDGKDGASWKAKYGFVGIDVLDTFSFMDAMNEKRLVVETLYLPGFAEYQKYDPGRAGNSIGPMDVAGWIVSQFATTDEVRRALPSIRVVPVTMDVLGMPAPVHFLVTDANKRQIAVEYVRGNLHIHDAPLGVMTNSPAYDWHITNLRNHINLKATGLPTVKVADIDLKPIGVGSGMLGLPGDFTPPSRFVRATAFSQTARKTEGGFDTVRELFRILDNFNVPIEAVATNHLPKGTEPLRYSGTQYTTAWDMKNMALYYHTDSDRSIRKVDVKKVDFGKLGDKPVRQPLRFDEGNAVRDVTPGD</sequence>
<dbReference type="Proteomes" id="UP001596425">
    <property type="component" value="Unassembled WGS sequence"/>
</dbReference>
<keyword evidence="6" id="KW-1185">Reference proteome</keyword>
<proteinExistence type="inferred from homology"/>
<evidence type="ECO:0000313" key="6">
    <source>
        <dbReference type="Proteomes" id="UP001596425"/>
    </source>
</evidence>
<protein>
    <submittedName>
        <fullName evidence="5">Linear amide C-N hydrolase</fullName>
    </submittedName>
</protein>
<dbReference type="InterPro" id="IPR052193">
    <property type="entry name" value="Peptidase_C59"/>
</dbReference>
<reference evidence="6" key="1">
    <citation type="journal article" date="2019" name="Int. J. Syst. Evol. Microbiol.">
        <title>The Global Catalogue of Microorganisms (GCM) 10K type strain sequencing project: providing services to taxonomists for standard genome sequencing and annotation.</title>
        <authorList>
            <consortium name="The Broad Institute Genomics Platform"/>
            <consortium name="The Broad Institute Genome Sequencing Center for Infectious Disease"/>
            <person name="Wu L."/>
            <person name="Ma J."/>
        </authorList>
    </citation>
    <scope>NUCLEOTIDE SEQUENCE [LARGE SCALE GENOMIC DNA]</scope>
    <source>
        <strain evidence="6">CGMCC 1.13718</strain>
    </source>
</reference>
<name>A0ABW1YTP7_9GAMM</name>
<feature type="signal peptide" evidence="3">
    <location>
        <begin position="1"/>
        <end position="22"/>
    </location>
</feature>
<dbReference type="InterPro" id="IPR029055">
    <property type="entry name" value="Ntn_hydrolases_N"/>
</dbReference>